<keyword evidence="2" id="KW-1185">Reference proteome</keyword>
<dbReference type="EMBL" id="JANPWB010000008">
    <property type="protein sequence ID" value="KAJ1167203.1"/>
    <property type="molecule type" value="Genomic_DNA"/>
</dbReference>
<dbReference type="Proteomes" id="UP001066276">
    <property type="component" value="Chromosome 4_2"/>
</dbReference>
<dbReference type="AlphaFoldDB" id="A0AAV7SSU7"/>
<organism evidence="1 2">
    <name type="scientific">Pleurodeles waltl</name>
    <name type="common">Iberian ribbed newt</name>
    <dbReference type="NCBI Taxonomy" id="8319"/>
    <lineage>
        <taxon>Eukaryota</taxon>
        <taxon>Metazoa</taxon>
        <taxon>Chordata</taxon>
        <taxon>Craniata</taxon>
        <taxon>Vertebrata</taxon>
        <taxon>Euteleostomi</taxon>
        <taxon>Amphibia</taxon>
        <taxon>Batrachia</taxon>
        <taxon>Caudata</taxon>
        <taxon>Salamandroidea</taxon>
        <taxon>Salamandridae</taxon>
        <taxon>Pleurodelinae</taxon>
        <taxon>Pleurodeles</taxon>
    </lineage>
</organism>
<comment type="caution">
    <text evidence="1">The sequence shown here is derived from an EMBL/GenBank/DDBJ whole genome shotgun (WGS) entry which is preliminary data.</text>
</comment>
<proteinExistence type="predicted"/>
<gene>
    <name evidence="1" type="ORF">NDU88_007596</name>
</gene>
<reference evidence="1" key="1">
    <citation type="journal article" date="2022" name="bioRxiv">
        <title>Sequencing and chromosome-scale assembly of the giantPleurodeles waltlgenome.</title>
        <authorList>
            <person name="Brown T."/>
            <person name="Elewa A."/>
            <person name="Iarovenko S."/>
            <person name="Subramanian E."/>
            <person name="Araus A.J."/>
            <person name="Petzold A."/>
            <person name="Susuki M."/>
            <person name="Suzuki K.-i.T."/>
            <person name="Hayashi T."/>
            <person name="Toyoda A."/>
            <person name="Oliveira C."/>
            <person name="Osipova E."/>
            <person name="Leigh N.D."/>
            <person name="Simon A."/>
            <person name="Yun M.H."/>
        </authorList>
    </citation>
    <scope>NUCLEOTIDE SEQUENCE</scope>
    <source>
        <strain evidence="1">20211129_DDA</strain>
        <tissue evidence="1">Liver</tissue>
    </source>
</reference>
<sequence length="84" mass="9404">MHMYGWVGPRVRHHFVKKVSGAQTDNIQSDSNPPPEVFSFISKTGEMSFQPGLSGNKAGSFVLPLLSCAYRCGNRQGDRRLHRK</sequence>
<accession>A0AAV7SSU7</accession>
<evidence type="ECO:0000313" key="2">
    <source>
        <dbReference type="Proteomes" id="UP001066276"/>
    </source>
</evidence>
<protein>
    <submittedName>
        <fullName evidence="1">Uncharacterized protein</fullName>
    </submittedName>
</protein>
<name>A0AAV7SSU7_PLEWA</name>
<evidence type="ECO:0000313" key="1">
    <source>
        <dbReference type="EMBL" id="KAJ1167203.1"/>
    </source>
</evidence>